<feature type="domain" description="Calponin-homology (CH)" evidence="1">
    <location>
        <begin position="23"/>
        <end position="131"/>
    </location>
</feature>
<dbReference type="PRINTS" id="PR00888">
    <property type="entry name" value="SM22CALPONIN"/>
</dbReference>
<dbReference type="GO" id="GO:0015629">
    <property type="term" value="C:actin cytoskeleton"/>
    <property type="evidence" value="ECO:0007669"/>
    <property type="project" value="TreeGrafter"/>
</dbReference>
<dbReference type="InterPro" id="IPR001715">
    <property type="entry name" value="CH_dom"/>
</dbReference>
<accession>A0A3M6U5D2</accession>
<dbReference type="PANTHER" id="PTHR47385">
    <property type="entry name" value="CALPONIN"/>
    <property type="match status" value="1"/>
</dbReference>
<name>A0A3M6U5D2_POCDA</name>
<dbReference type="GO" id="GO:0007015">
    <property type="term" value="P:actin filament organization"/>
    <property type="evidence" value="ECO:0007669"/>
    <property type="project" value="TreeGrafter"/>
</dbReference>
<dbReference type="STRING" id="46731.A0A3M6U5D2"/>
<dbReference type="Gene3D" id="1.10.418.10">
    <property type="entry name" value="Calponin-like domain"/>
    <property type="match status" value="1"/>
</dbReference>
<organism evidence="2 3">
    <name type="scientific">Pocillopora damicornis</name>
    <name type="common">Cauliflower coral</name>
    <name type="synonym">Millepora damicornis</name>
    <dbReference type="NCBI Taxonomy" id="46731"/>
    <lineage>
        <taxon>Eukaryota</taxon>
        <taxon>Metazoa</taxon>
        <taxon>Cnidaria</taxon>
        <taxon>Anthozoa</taxon>
        <taxon>Hexacorallia</taxon>
        <taxon>Scleractinia</taxon>
        <taxon>Astrocoeniina</taxon>
        <taxon>Pocilloporidae</taxon>
        <taxon>Pocillopora</taxon>
    </lineage>
</organism>
<reference evidence="2 3" key="1">
    <citation type="journal article" date="2018" name="Sci. Rep.">
        <title>Comparative analysis of the Pocillopora damicornis genome highlights role of immune system in coral evolution.</title>
        <authorList>
            <person name="Cunning R."/>
            <person name="Bay R.A."/>
            <person name="Gillette P."/>
            <person name="Baker A.C."/>
            <person name="Traylor-Knowles N."/>
        </authorList>
    </citation>
    <scope>NUCLEOTIDE SEQUENCE [LARGE SCALE GENOMIC DNA]</scope>
    <source>
        <strain evidence="2">RSMAS</strain>
        <tissue evidence="2">Whole animal</tissue>
    </source>
</reference>
<dbReference type="PANTHER" id="PTHR47385:SF14">
    <property type="entry name" value="TRANSGELIN"/>
    <property type="match status" value="1"/>
</dbReference>
<protein>
    <recommendedName>
        <fullName evidence="1">Calponin-homology (CH) domain-containing protein</fullName>
    </recommendedName>
</protein>
<keyword evidence="3" id="KW-1185">Reference proteome</keyword>
<dbReference type="Pfam" id="PF00307">
    <property type="entry name" value="CH"/>
    <property type="match status" value="1"/>
</dbReference>
<gene>
    <name evidence="2" type="ORF">pdam_00001597</name>
</gene>
<dbReference type="InterPro" id="IPR036872">
    <property type="entry name" value="CH_dom_sf"/>
</dbReference>
<sequence>MAFRPFHPSAADSKGKMASKWDKETARDICAWIQRATGESVPSDDPTSFAETLNDGQTLCKLANQIKPGAIKKINKMKMPFHKMENIGWFSDFLREYGVQAEYIFVTVDLYEKQNVPQVLIALKWLKIESEKKGVKL</sequence>
<proteinExistence type="predicted"/>
<comment type="caution">
    <text evidence="2">The sequence shown here is derived from an EMBL/GenBank/DDBJ whole genome shotgun (WGS) entry which is preliminary data.</text>
</comment>
<dbReference type="AlphaFoldDB" id="A0A3M6U5D2"/>
<dbReference type="GO" id="GO:0051015">
    <property type="term" value="F:actin filament binding"/>
    <property type="evidence" value="ECO:0007669"/>
    <property type="project" value="TreeGrafter"/>
</dbReference>
<dbReference type="InterPro" id="IPR050606">
    <property type="entry name" value="Calponin-like"/>
</dbReference>
<dbReference type="PROSITE" id="PS50021">
    <property type="entry name" value="CH"/>
    <property type="match status" value="1"/>
</dbReference>
<dbReference type="SUPFAM" id="SSF47576">
    <property type="entry name" value="Calponin-homology domain, CH-domain"/>
    <property type="match status" value="1"/>
</dbReference>
<dbReference type="Proteomes" id="UP000275408">
    <property type="component" value="Unassembled WGS sequence"/>
</dbReference>
<dbReference type="EMBL" id="RCHS01002239">
    <property type="protein sequence ID" value="RMX48754.1"/>
    <property type="molecule type" value="Genomic_DNA"/>
</dbReference>
<dbReference type="OMA" id="CAWITKM"/>
<dbReference type="SMART" id="SM00033">
    <property type="entry name" value="CH"/>
    <property type="match status" value="1"/>
</dbReference>
<dbReference type="OrthoDB" id="21595at2759"/>
<evidence type="ECO:0000313" key="3">
    <source>
        <dbReference type="Proteomes" id="UP000275408"/>
    </source>
</evidence>
<dbReference type="InterPro" id="IPR003096">
    <property type="entry name" value="SM22_calponin"/>
</dbReference>
<evidence type="ECO:0000313" key="2">
    <source>
        <dbReference type="EMBL" id="RMX48754.1"/>
    </source>
</evidence>
<evidence type="ECO:0000259" key="1">
    <source>
        <dbReference type="PROSITE" id="PS50021"/>
    </source>
</evidence>